<gene>
    <name evidence="5" type="ORF">GpartN1_g2059.t1</name>
</gene>
<feature type="compositionally biased region" description="Basic and acidic residues" evidence="4">
    <location>
        <begin position="269"/>
        <end position="290"/>
    </location>
</feature>
<evidence type="ECO:0000313" key="5">
    <source>
        <dbReference type="EMBL" id="GJQ10268.1"/>
    </source>
</evidence>
<reference evidence="5" key="2">
    <citation type="submission" date="2022-01" db="EMBL/GenBank/DDBJ databases">
        <authorList>
            <person name="Hirooka S."/>
            <person name="Miyagishima S.Y."/>
        </authorList>
    </citation>
    <scope>NUCLEOTIDE SEQUENCE</scope>
    <source>
        <strain evidence="5">NBRC 102759</strain>
    </source>
</reference>
<reference evidence="5" key="1">
    <citation type="journal article" date="2022" name="Proc. Natl. Acad. Sci. U.S.A.">
        <title>Life cycle and functional genomics of the unicellular red alga Galdieria for elucidating algal and plant evolution and industrial use.</title>
        <authorList>
            <person name="Hirooka S."/>
            <person name="Itabashi T."/>
            <person name="Ichinose T.M."/>
            <person name="Onuma R."/>
            <person name="Fujiwara T."/>
            <person name="Yamashita S."/>
            <person name="Jong L.W."/>
            <person name="Tomita R."/>
            <person name="Iwane A.H."/>
            <person name="Miyagishima S.Y."/>
        </authorList>
    </citation>
    <scope>NUCLEOTIDE SEQUENCE</scope>
    <source>
        <strain evidence="5">NBRC 102759</strain>
    </source>
</reference>
<dbReference type="InterPro" id="IPR001680">
    <property type="entry name" value="WD40_rpt"/>
</dbReference>
<keyword evidence="2" id="KW-0677">Repeat</keyword>
<evidence type="ECO:0000256" key="2">
    <source>
        <dbReference type="ARBA" id="ARBA00022737"/>
    </source>
</evidence>
<dbReference type="SMART" id="SM00320">
    <property type="entry name" value="WD40"/>
    <property type="match status" value="4"/>
</dbReference>
<evidence type="ECO:0000256" key="4">
    <source>
        <dbReference type="SAM" id="MobiDB-lite"/>
    </source>
</evidence>
<dbReference type="PANTHER" id="PTHR19848:SF8">
    <property type="entry name" value="F-BOX AND WD REPEAT DOMAIN CONTAINING 7"/>
    <property type="match status" value="1"/>
</dbReference>
<dbReference type="Pfam" id="PF00400">
    <property type="entry name" value="WD40"/>
    <property type="match status" value="3"/>
</dbReference>
<feature type="compositionally biased region" description="Basic residues" evidence="4">
    <location>
        <begin position="249"/>
        <end position="258"/>
    </location>
</feature>
<evidence type="ECO:0000256" key="1">
    <source>
        <dbReference type="ARBA" id="ARBA00022574"/>
    </source>
</evidence>
<name>A0A9C7UNX5_9RHOD</name>
<dbReference type="EMBL" id="BQMJ01000014">
    <property type="protein sequence ID" value="GJQ10268.1"/>
    <property type="molecule type" value="Genomic_DNA"/>
</dbReference>
<feature type="compositionally biased region" description="Low complexity" evidence="4">
    <location>
        <begin position="182"/>
        <end position="194"/>
    </location>
</feature>
<protein>
    <submittedName>
        <fullName evidence="5">Uncharacterized protein</fullName>
    </submittedName>
</protein>
<keyword evidence="6" id="KW-1185">Reference proteome</keyword>
<dbReference type="InterPro" id="IPR036322">
    <property type="entry name" value="WD40_repeat_dom_sf"/>
</dbReference>
<dbReference type="SUPFAM" id="SSF50978">
    <property type="entry name" value="WD40 repeat-like"/>
    <property type="match status" value="1"/>
</dbReference>
<dbReference type="Gene3D" id="2.130.10.10">
    <property type="entry name" value="YVTN repeat-like/Quinoprotein amine dehydrogenase"/>
    <property type="match status" value="2"/>
</dbReference>
<organism evidence="5 6">
    <name type="scientific">Galdieria partita</name>
    <dbReference type="NCBI Taxonomy" id="83374"/>
    <lineage>
        <taxon>Eukaryota</taxon>
        <taxon>Rhodophyta</taxon>
        <taxon>Bangiophyceae</taxon>
        <taxon>Galdieriales</taxon>
        <taxon>Galdieriaceae</taxon>
        <taxon>Galdieria</taxon>
    </lineage>
</organism>
<evidence type="ECO:0000313" key="6">
    <source>
        <dbReference type="Proteomes" id="UP001061958"/>
    </source>
</evidence>
<feature type="region of interest" description="Disordered" evidence="4">
    <location>
        <begin position="175"/>
        <end position="302"/>
    </location>
</feature>
<feature type="repeat" description="WD" evidence="3">
    <location>
        <begin position="699"/>
        <end position="728"/>
    </location>
</feature>
<dbReference type="AlphaFoldDB" id="A0A9C7UNX5"/>
<accession>A0A9C7UNX5</accession>
<dbReference type="PANTHER" id="PTHR19848">
    <property type="entry name" value="WD40 REPEAT PROTEIN"/>
    <property type="match status" value="1"/>
</dbReference>
<feature type="compositionally biased region" description="Polar residues" evidence="4">
    <location>
        <begin position="291"/>
        <end position="301"/>
    </location>
</feature>
<dbReference type="InterPro" id="IPR015943">
    <property type="entry name" value="WD40/YVTN_repeat-like_dom_sf"/>
</dbReference>
<dbReference type="PROSITE" id="PS50082">
    <property type="entry name" value="WD_REPEATS_2"/>
    <property type="match status" value="2"/>
</dbReference>
<proteinExistence type="predicted"/>
<dbReference type="OrthoDB" id="5588835at2759"/>
<keyword evidence="1 3" id="KW-0853">WD repeat</keyword>
<sequence>MPPARPKRLLLQDNLQKENIDVTNSTTQVPMWSLGSGKLVNIGRLPDDVDLLAFQDICPFTGTTVTYTPGYEFLRELQGRKLLCTVQQDSSGRPKFQVKETNRLQSEQAIDEQGYYIHELWNRIIKNLNNKQNTPINGLEAHGLLSDETRSSLSSLLEGEQTQISLSVRVKGHKLAKDPLDSQSSSSTTPTASNETKEAMMKNVGTLESDSKPPSLMSDDTCVPESLQSTSNASTKSNTVRTKEAVKRSTIKTSKKVNNKASQIDESSANERRKREIKDKRKAEQKEKSKCGTSRQSSNSIEHVGEDLYKSLEEDLTSEQGQTESYATAIEWIDDNHPLELYEKPLHHYGNLYCLSFNDDGSLLVSGSSTGTLCVWDTSKWERIGEFCDWETFDKELIEYLTCCFSPDSRYIIAAGVTRDRFSWNDEEDENSVIPGAIRIFDVTNGRVTARLEGHQEEVFCLKVVKREENFYLISCGEDGRICKFLFHCPDESHNQFDFSNACKVSTISVEAMINDSEIDPLECESFIAIDLQFLPRTNNRLFLVAVDSGLQLFDFDREICIAKFPNLYTAYADSISILPVDCSLVEDSAASQNDENVYSWYLVTRGVEWLDSQGNLPRGNCCTLRRLSCISLSEALWSLESIRDFGSEDYYSNIWPCRLATQGRYVVSGTTAGETFVWHLSSGSLTAKLRGFDASKTIRTILFHPTRALLVTAGDDEYIQIWQQENW</sequence>
<feature type="repeat" description="WD" evidence="3">
    <location>
        <begin position="345"/>
        <end position="386"/>
    </location>
</feature>
<dbReference type="Proteomes" id="UP001061958">
    <property type="component" value="Unassembled WGS sequence"/>
</dbReference>
<comment type="caution">
    <text evidence="5">The sequence shown here is derived from an EMBL/GenBank/DDBJ whole genome shotgun (WGS) entry which is preliminary data.</text>
</comment>
<evidence type="ECO:0000256" key="3">
    <source>
        <dbReference type="PROSITE-ProRule" id="PRU00221"/>
    </source>
</evidence>
<dbReference type="PROSITE" id="PS50294">
    <property type="entry name" value="WD_REPEATS_REGION"/>
    <property type="match status" value="2"/>
</dbReference>
<feature type="compositionally biased region" description="Polar residues" evidence="4">
    <location>
        <begin position="226"/>
        <end position="240"/>
    </location>
</feature>